<dbReference type="Pfam" id="PF05699">
    <property type="entry name" value="Dimer_Tnp_hAT"/>
    <property type="match status" value="1"/>
</dbReference>
<dbReference type="AlphaFoldDB" id="A0A225WBW1"/>
<feature type="domain" description="HAT C-terminal dimerisation" evidence="1">
    <location>
        <begin position="2"/>
        <end position="55"/>
    </location>
</feature>
<evidence type="ECO:0000313" key="3">
    <source>
        <dbReference type="Proteomes" id="UP000198211"/>
    </source>
</evidence>
<reference evidence="3" key="1">
    <citation type="submission" date="2017-03" db="EMBL/GenBank/DDBJ databases">
        <title>Phytopthora megakarya and P. palmivora, two closely related causual agents of cacao black pod achieved similar genome size and gene model numbers by different mechanisms.</title>
        <authorList>
            <person name="Ali S."/>
            <person name="Shao J."/>
            <person name="Larry D.J."/>
            <person name="Kronmiller B."/>
            <person name="Shen D."/>
            <person name="Strem M.D."/>
            <person name="Melnick R.L."/>
            <person name="Guiltinan M.J."/>
            <person name="Tyler B.M."/>
            <person name="Meinhardt L.W."/>
            <person name="Bailey B.A."/>
        </authorList>
    </citation>
    <scope>NUCLEOTIDE SEQUENCE [LARGE SCALE GENOMIC DNA]</scope>
    <source>
        <strain evidence="3">zdho120</strain>
    </source>
</reference>
<gene>
    <name evidence="2" type="ORF">PHMEG_00012221</name>
</gene>
<protein>
    <recommendedName>
        <fullName evidence="1">HAT C-terminal dimerisation domain-containing protein</fullName>
    </recommendedName>
</protein>
<evidence type="ECO:0000259" key="1">
    <source>
        <dbReference type="Pfam" id="PF05699"/>
    </source>
</evidence>
<organism evidence="2 3">
    <name type="scientific">Phytophthora megakarya</name>
    <dbReference type="NCBI Taxonomy" id="4795"/>
    <lineage>
        <taxon>Eukaryota</taxon>
        <taxon>Sar</taxon>
        <taxon>Stramenopiles</taxon>
        <taxon>Oomycota</taxon>
        <taxon>Peronosporomycetes</taxon>
        <taxon>Peronosporales</taxon>
        <taxon>Peronosporaceae</taxon>
        <taxon>Phytophthora</taxon>
    </lineage>
</organism>
<accession>A0A225WBW1</accession>
<keyword evidence="3" id="KW-1185">Reference proteome</keyword>
<dbReference type="SUPFAM" id="SSF53098">
    <property type="entry name" value="Ribonuclease H-like"/>
    <property type="match status" value="1"/>
</dbReference>
<dbReference type="InterPro" id="IPR008906">
    <property type="entry name" value="HATC_C_dom"/>
</dbReference>
<dbReference type="OrthoDB" id="101009at2759"/>
<proteinExistence type="predicted"/>
<name>A0A225WBW1_9STRA</name>
<comment type="caution">
    <text evidence="2">The sequence shown here is derived from an EMBL/GenBank/DDBJ whole genome shotgun (WGS) entry which is preliminary data.</text>
</comment>
<dbReference type="Proteomes" id="UP000198211">
    <property type="component" value="Unassembled WGS sequence"/>
</dbReference>
<evidence type="ECO:0000313" key="2">
    <source>
        <dbReference type="EMBL" id="OWZ14320.1"/>
    </source>
</evidence>
<dbReference type="GO" id="GO:0046983">
    <property type="term" value="F:protein dimerization activity"/>
    <property type="evidence" value="ECO:0007669"/>
    <property type="project" value="InterPro"/>
</dbReference>
<dbReference type="InterPro" id="IPR012337">
    <property type="entry name" value="RNaseH-like_sf"/>
</dbReference>
<dbReference type="EMBL" id="NBNE01001365">
    <property type="protein sequence ID" value="OWZ14320.1"/>
    <property type="molecule type" value="Genomic_DNA"/>
</dbReference>
<sequence length="73" mass="7972">MKYPILATLARKWLGCIATSMPSERAFSTSRNLVTKKRCAIAPDIIRNTLFVGQNYAEGDSSDNSGSEDCVSN</sequence>